<dbReference type="Proteomes" id="UP000308054">
    <property type="component" value="Unassembled WGS sequence"/>
</dbReference>
<dbReference type="RefSeq" id="WP_135997237.1">
    <property type="nucleotide sequence ID" value="NZ_CP071057.1"/>
</dbReference>
<sequence>MPRFAFSTFVKMALLPSHELSSELEKYSKKGSGYDFYRTLRAASKRFAGDGQDFPTAVEAIAALKTGPERAHNLAAATSLKDWISKKKPKLYPPPEAKIYQGPKKKFEIRIEPEFTMEFDGALWLVHVFNSQKLRVTPTAAEPALHLLKRKYADTEYGNYSPGILDLGAKRLVGKVWNSNRAAKNFSHLVDDITRRLED</sequence>
<reference evidence="1 2" key="1">
    <citation type="journal article" date="2017" name="Int. J. Syst. Evol. Microbiol.">
        <title>Marinicauda algicola sp. nov., isolated from a marine red alga Rhodosorus marinus.</title>
        <authorList>
            <person name="Jeong S.E."/>
            <person name="Jeon S.H."/>
            <person name="Chun B.H."/>
            <person name="Kim D.W."/>
            <person name="Jeon C.O."/>
        </authorList>
    </citation>
    <scope>NUCLEOTIDE SEQUENCE [LARGE SCALE GENOMIC DNA]</scope>
    <source>
        <strain evidence="1 2">JCM 31718</strain>
    </source>
</reference>
<protein>
    <submittedName>
        <fullName evidence="1">Uncharacterized protein</fullName>
    </submittedName>
</protein>
<keyword evidence="2" id="KW-1185">Reference proteome</keyword>
<accession>A0A4S2GXY4</accession>
<dbReference type="EMBL" id="SRXW01000005">
    <property type="protein sequence ID" value="TGY87632.1"/>
    <property type="molecule type" value="Genomic_DNA"/>
</dbReference>
<evidence type="ECO:0000313" key="2">
    <source>
        <dbReference type="Proteomes" id="UP000308054"/>
    </source>
</evidence>
<gene>
    <name evidence="1" type="ORF">E5163_14455</name>
</gene>
<evidence type="ECO:0000313" key="1">
    <source>
        <dbReference type="EMBL" id="TGY87632.1"/>
    </source>
</evidence>
<proteinExistence type="predicted"/>
<comment type="caution">
    <text evidence="1">The sequence shown here is derived from an EMBL/GenBank/DDBJ whole genome shotgun (WGS) entry which is preliminary data.</text>
</comment>
<name>A0A4S2GXY4_9PROT</name>
<dbReference type="AlphaFoldDB" id="A0A4S2GXY4"/>
<organism evidence="1 2">
    <name type="scientific">Marinicauda algicola</name>
    <dbReference type="NCBI Taxonomy" id="2029849"/>
    <lineage>
        <taxon>Bacteria</taxon>
        <taxon>Pseudomonadati</taxon>
        <taxon>Pseudomonadota</taxon>
        <taxon>Alphaproteobacteria</taxon>
        <taxon>Maricaulales</taxon>
        <taxon>Maricaulaceae</taxon>
        <taxon>Marinicauda</taxon>
    </lineage>
</organism>